<reference evidence="6 7" key="1">
    <citation type="submission" date="2020-05" db="EMBL/GenBank/DDBJ databases">
        <title>Genome sequencing of Spirosoma sp. TS118.</title>
        <authorList>
            <person name="Lee J.-H."/>
            <person name="Jeong S."/>
            <person name="Zhao L."/>
            <person name="Jung J.-H."/>
            <person name="Kim M.-K."/>
            <person name="Lim S."/>
        </authorList>
    </citation>
    <scope>NUCLEOTIDE SEQUENCE [LARGE SCALE GENOMIC DNA]</scope>
    <source>
        <strain evidence="6 7">TS118</strain>
    </source>
</reference>
<evidence type="ECO:0000256" key="1">
    <source>
        <dbReference type="ARBA" id="ARBA00022801"/>
    </source>
</evidence>
<dbReference type="GO" id="GO:0016042">
    <property type="term" value="P:lipid catabolic process"/>
    <property type="evidence" value="ECO:0007669"/>
    <property type="project" value="UniProtKB-UniRule"/>
</dbReference>
<name>A0A6M5YAD1_9BACT</name>
<evidence type="ECO:0000313" key="6">
    <source>
        <dbReference type="EMBL" id="QJW90474.1"/>
    </source>
</evidence>
<evidence type="ECO:0000259" key="5">
    <source>
        <dbReference type="PROSITE" id="PS51635"/>
    </source>
</evidence>
<dbReference type="InterPro" id="IPR002641">
    <property type="entry name" value="PNPLA_dom"/>
</dbReference>
<keyword evidence="1 4" id="KW-0378">Hydrolase</keyword>
<protein>
    <recommendedName>
        <fullName evidence="5">PNPLA domain-containing protein</fullName>
    </recommendedName>
</protein>
<dbReference type="KEGG" id="stae:HNV11_14345"/>
<keyword evidence="7" id="KW-1185">Reference proteome</keyword>
<accession>A0A6M5YAD1</accession>
<evidence type="ECO:0000256" key="3">
    <source>
        <dbReference type="ARBA" id="ARBA00023098"/>
    </source>
</evidence>
<proteinExistence type="predicted"/>
<feature type="short sequence motif" description="GXSXG" evidence="4">
    <location>
        <begin position="40"/>
        <end position="44"/>
    </location>
</feature>
<keyword evidence="2 4" id="KW-0442">Lipid degradation</keyword>
<keyword evidence="3 4" id="KW-0443">Lipid metabolism</keyword>
<dbReference type="AlphaFoldDB" id="A0A6M5YAD1"/>
<evidence type="ECO:0000313" key="7">
    <source>
        <dbReference type="Proteomes" id="UP000502756"/>
    </source>
</evidence>
<dbReference type="InterPro" id="IPR050301">
    <property type="entry name" value="NTE"/>
</dbReference>
<organism evidence="6 7">
    <name type="scientific">Spirosoma taeanense</name>
    <dbReference type="NCBI Taxonomy" id="2735870"/>
    <lineage>
        <taxon>Bacteria</taxon>
        <taxon>Pseudomonadati</taxon>
        <taxon>Bacteroidota</taxon>
        <taxon>Cytophagia</taxon>
        <taxon>Cytophagales</taxon>
        <taxon>Cytophagaceae</taxon>
        <taxon>Spirosoma</taxon>
    </lineage>
</organism>
<dbReference type="InterPro" id="IPR016035">
    <property type="entry name" value="Acyl_Trfase/lysoPLipase"/>
</dbReference>
<feature type="active site" description="Proton acceptor" evidence="4">
    <location>
        <position position="183"/>
    </location>
</feature>
<gene>
    <name evidence="6" type="ORF">HNV11_14345</name>
</gene>
<dbReference type="PROSITE" id="PS51635">
    <property type="entry name" value="PNPLA"/>
    <property type="match status" value="1"/>
</dbReference>
<dbReference type="RefSeq" id="WP_171740318.1">
    <property type="nucleotide sequence ID" value="NZ_CP053435.1"/>
</dbReference>
<feature type="domain" description="PNPLA" evidence="5">
    <location>
        <begin position="6"/>
        <end position="196"/>
    </location>
</feature>
<evidence type="ECO:0000256" key="4">
    <source>
        <dbReference type="PROSITE-ProRule" id="PRU01161"/>
    </source>
</evidence>
<dbReference type="SUPFAM" id="SSF52151">
    <property type="entry name" value="FabD/lysophospholipase-like"/>
    <property type="match status" value="1"/>
</dbReference>
<dbReference type="PANTHER" id="PTHR14226">
    <property type="entry name" value="NEUROPATHY TARGET ESTERASE/SWISS CHEESE D.MELANOGASTER"/>
    <property type="match status" value="1"/>
</dbReference>
<sequence>MAKTALVISGGGSKGAFAVGALSFIHQNVKAIDQFDLYCGTSTGSLIVPLAALGELALLKQIYTTTKQTDVLIMGGIANLIGNVSLHDATPLKRLIETHLTDSRFTNLKASTKPVFLATVCLQTERLVYFTMQAANATLDYDTERILNVVDLRRAMLASACQPVFMQPVEWRPGAVPVRQFVDGGLHELTPLQAAIDHGAEKIIAITNSPVQTPADNRLINKATAMLDRTIDLFSEDVSNNDYRLANFYQQTTTYLQRVRAQLRAQGVSSAVIEQAFGQADNPVAGTALTEIIQIRPETKLLEGGPGGLTFNPPAMQQMFDKGIEQAKKVFASLPQPVGPV</sequence>
<dbReference type="GO" id="GO:0016787">
    <property type="term" value="F:hydrolase activity"/>
    <property type="evidence" value="ECO:0007669"/>
    <property type="project" value="UniProtKB-UniRule"/>
</dbReference>
<dbReference type="Gene3D" id="3.40.1090.10">
    <property type="entry name" value="Cytosolic phospholipase A2 catalytic domain"/>
    <property type="match status" value="1"/>
</dbReference>
<dbReference type="EMBL" id="CP053435">
    <property type="protein sequence ID" value="QJW90474.1"/>
    <property type="molecule type" value="Genomic_DNA"/>
</dbReference>
<feature type="short sequence motif" description="DGA/G" evidence="4">
    <location>
        <begin position="183"/>
        <end position="185"/>
    </location>
</feature>
<feature type="active site" description="Nucleophile" evidence="4">
    <location>
        <position position="42"/>
    </location>
</feature>
<feature type="short sequence motif" description="GXGXXG" evidence="4">
    <location>
        <begin position="10"/>
        <end position="15"/>
    </location>
</feature>
<dbReference type="Pfam" id="PF01734">
    <property type="entry name" value="Patatin"/>
    <property type="match status" value="1"/>
</dbReference>
<evidence type="ECO:0000256" key="2">
    <source>
        <dbReference type="ARBA" id="ARBA00022963"/>
    </source>
</evidence>
<dbReference type="Proteomes" id="UP000502756">
    <property type="component" value="Chromosome"/>
</dbReference>
<dbReference type="PANTHER" id="PTHR14226:SF57">
    <property type="entry name" value="BLR7027 PROTEIN"/>
    <property type="match status" value="1"/>
</dbReference>